<evidence type="ECO:0000313" key="6">
    <source>
        <dbReference type="EMBL" id="MDV3441218.1"/>
    </source>
</evidence>
<feature type="non-terminal residue" evidence="6">
    <location>
        <position position="149"/>
    </location>
</feature>
<keyword evidence="3 5" id="KW-1133">Transmembrane helix</keyword>
<keyword evidence="4 5" id="KW-0472">Membrane</keyword>
<sequence length="149" mass="16346">MTRLLLKLVDAHDPELLRRALAWLYGFVRPQLRAIAVLLGLSLGASLLVLAQPWLTKTLIDEGLLDKDFGLLVQVAVEVVAQGEEDAPGKPGVQVAVDARERGADQADGDHRHRHLHQQAEVLVQQALVDQRLGQPGLGQHQQRCPKGQ</sequence>
<evidence type="ECO:0000256" key="4">
    <source>
        <dbReference type="ARBA" id="ARBA00023136"/>
    </source>
</evidence>
<gene>
    <name evidence="6" type="ORF">R0G64_17480</name>
</gene>
<evidence type="ECO:0000256" key="2">
    <source>
        <dbReference type="ARBA" id="ARBA00022692"/>
    </source>
</evidence>
<comment type="subcellular location">
    <subcellularLocation>
        <location evidence="1">Cell membrane</location>
        <topology evidence="1">Multi-pass membrane protein</topology>
    </subcellularLocation>
</comment>
<proteinExistence type="predicted"/>
<evidence type="ECO:0000256" key="5">
    <source>
        <dbReference type="SAM" id="Phobius"/>
    </source>
</evidence>
<dbReference type="Gene3D" id="1.20.1560.10">
    <property type="entry name" value="ABC transporter type 1, transmembrane domain"/>
    <property type="match status" value="1"/>
</dbReference>
<dbReference type="SUPFAM" id="SSF90123">
    <property type="entry name" value="ABC transporter transmembrane region"/>
    <property type="match status" value="1"/>
</dbReference>
<feature type="transmembrane region" description="Helical" evidence="5">
    <location>
        <begin position="32"/>
        <end position="51"/>
    </location>
</feature>
<dbReference type="InterPro" id="IPR036640">
    <property type="entry name" value="ABC1_TM_sf"/>
</dbReference>
<accession>A0ABU3XTF7</accession>
<comment type="caution">
    <text evidence="6">The sequence shown here is derived from an EMBL/GenBank/DDBJ whole genome shotgun (WGS) entry which is preliminary data.</text>
</comment>
<evidence type="ECO:0000256" key="3">
    <source>
        <dbReference type="ARBA" id="ARBA00022989"/>
    </source>
</evidence>
<evidence type="ECO:0000256" key="1">
    <source>
        <dbReference type="ARBA" id="ARBA00004651"/>
    </source>
</evidence>
<keyword evidence="2 5" id="KW-0812">Transmembrane</keyword>
<reference evidence="6 7" key="1">
    <citation type="submission" date="2023-10" db="EMBL/GenBank/DDBJ databases">
        <title>Pseudomonas otitidis isolated from a paediatric patient with cystic fibrosis in Chile.</title>
        <authorList>
            <person name="Amsteins-Romero L."/>
            <person name="Opazo-Capurro A."/>
            <person name="Matus-Kohler M."/>
            <person name="Gonzalez-Rocha G."/>
        </authorList>
    </citation>
    <scope>NUCLEOTIDE SEQUENCE [LARGE SCALE GENOMIC DNA]</scope>
    <source>
        <strain evidence="6 7">P-714</strain>
    </source>
</reference>
<dbReference type="EMBL" id="JAWJUL010000067">
    <property type="protein sequence ID" value="MDV3441218.1"/>
    <property type="molecule type" value="Genomic_DNA"/>
</dbReference>
<evidence type="ECO:0000313" key="7">
    <source>
        <dbReference type="Proteomes" id="UP001273935"/>
    </source>
</evidence>
<protein>
    <recommendedName>
        <fullName evidence="8">ABC transmembrane type-1 domain-containing protein</fullName>
    </recommendedName>
</protein>
<dbReference type="Proteomes" id="UP001273935">
    <property type="component" value="Unassembled WGS sequence"/>
</dbReference>
<keyword evidence="7" id="KW-1185">Reference proteome</keyword>
<evidence type="ECO:0008006" key="8">
    <source>
        <dbReference type="Google" id="ProtNLM"/>
    </source>
</evidence>
<organism evidence="6 7">
    <name type="scientific">Metapseudomonas otitidis</name>
    <dbReference type="NCBI Taxonomy" id="319939"/>
    <lineage>
        <taxon>Bacteria</taxon>
        <taxon>Pseudomonadati</taxon>
        <taxon>Pseudomonadota</taxon>
        <taxon>Gammaproteobacteria</taxon>
        <taxon>Pseudomonadales</taxon>
        <taxon>Pseudomonadaceae</taxon>
        <taxon>Metapseudomonas</taxon>
    </lineage>
</organism>
<name>A0ABU3XTF7_9GAMM</name>